<accession>A0AAN6RN42</accession>
<feature type="transmembrane region" description="Helical" evidence="8">
    <location>
        <begin position="521"/>
        <end position="542"/>
    </location>
</feature>
<keyword evidence="4" id="KW-0249">Electron transport</keyword>
<feature type="region of interest" description="Disordered" evidence="7">
    <location>
        <begin position="76"/>
        <end position="292"/>
    </location>
</feature>
<protein>
    <recommendedName>
        <fullName evidence="9">Cytochrome b561 domain-containing protein</fullName>
    </recommendedName>
</protein>
<feature type="compositionally biased region" description="Basic residues" evidence="7">
    <location>
        <begin position="217"/>
        <end position="227"/>
    </location>
</feature>
<dbReference type="PANTHER" id="PTHR40132">
    <property type="entry name" value="PRE-MRNA-SPLICING FACTOR 38B"/>
    <property type="match status" value="1"/>
</dbReference>
<dbReference type="AlphaFoldDB" id="A0AAN6RN42"/>
<feature type="compositionally biased region" description="Pro residues" evidence="7">
    <location>
        <begin position="1094"/>
        <end position="1110"/>
    </location>
</feature>
<feature type="transmembrane region" description="Helical" evidence="8">
    <location>
        <begin position="621"/>
        <end position="641"/>
    </location>
</feature>
<feature type="compositionally biased region" description="Polar residues" evidence="7">
    <location>
        <begin position="918"/>
        <end position="929"/>
    </location>
</feature>
<keyword evidence="5 8" id="KW-1133">Transmembrane helix</keyword>
<evidence type="ECO:0000256" key="1">
    <source>
        <dbReference type="ARBA" id="ARBA00004370"/>
    </source>
</evidence>
<feature type="compositionally biased region" description="Basic and acidic residues" evidence="7">
    <location>
        <begin position="1029"/>
        <end position="1054"/>
    </location>
</feature>
<feature type="compositionally biased region" description="Basic residues" evidence="7">
    <location>
        <begin position="239"/>
        <end position="249"/>
    </location>
</feature>
<dbReference type="Pfam" id="PF03188">
    <property type="entry name" value="Cytochrom_B561"/>
    <property type="match status" value="1"/>
</dbReference>
<feature type="compositionally biased region" description="Basic residues" evidence="7">
    <location>
        <begin position="192"/>
        <end position="205"/>
    </location>
</feature>
<evidence type="ECO:0000313" key="11">
    <source>
        <dbReference type="Proteomes" id="UP001280581"/>
    </source>
</evidence>
<keyword evidence="2" id="KW-0813">Transport</keyword>
<feature type="compositionally biased region" description="Polar residues" evidence="7">
    <location>
        <begin position="1132"/>
        <end position="1152"/>
    </location>
</feature>
<feature type="compositionally biased region" description="Basic and acidic residues" evidence="7">
    <location>
        <begin position="841"/>
        <end position="853"/>
    </location>
</feature>
<dbReference type="Proteomes" id="UP001280581">
    <property type="component" value="Unassembled WGS sequence"/>
</dbReference>
<feature type="compositionally biased region" description="Basic and acidic residues" evidence="7">
    <location>
        <begin position="353"/>
        <end position="370"/>
    </location>
</feature>
<sequence>MAANNEDEYIARLLKQDALNASKKYDFVGMDAFKRLRPEAPKPNTSFLRHIIRQTDSHNAALLAREAKDSRARLRQLDTAKDSGSGRAVERHSTSPLPESSNGTSRSKRRPRTRTSSDEEPDYRSYKESRRLDVARDAKSHRDRWRDDDRGRRRESSTSRTKDGRRERGHGSRRTTYESDSLRRTKRPSREHGRRRRTSRSRSRMRSSSPAPERRSKAASRSHRSRSPVRSPRSSGRQTHGRSRHKEHSKARNDPTSEDESDPLEALVGPLPPHKMTDVRSRGRGFHGSRSEGIDARFSSSYNPALDVHDAVNSGDEWGDAVEAFRDRQRWKQQGAERLKAAGFSEEQVQRWGRGDEKNEEDVKWAGQGKAREWDRGKTVDADGDVGFKAAWTGNSVEPTAGTALLEDARVDVALELNSSNMSGLSAPGAGAYSSNTMYVGDGTWDSQRNTFLLPNLQGLNLATTQYNGMGNRFRNMNGYRGLIHAHGILATLTFLFVVPAAIFLARFYHRNPRMALRLHIWLQLATVFLSTALFILAFQAVGLKRSLTNPHHGIGVALYTLILTQALGGCMIHRREKGKERYKIPLTLMLHQWLGRLIALLGIVQVALGLTLYGSPMVLFILYAIWVLLLFCAWFVLSYLNQPEMGFDDRGTYITETTMSSGRRSHGLGALATAGAGGAGLAALRKRSRSRSRRRPSGGRSEVLSSHPGSHVPQSYADEKYTEVGRNGNTWRDRLLGAGATAGGFFAFKSLFGRKKREPADTVSDVSYGRPLGPSEVTQTDLSRVEEGRAPASPARDHWRRVEEREAAQAAAMGASPLRQGHRPTRSATSIDSFDSRTSFNDEHERTKDSHGLRDGIAALGFAGFVKHQWNKRRNKKEDEHVATMRQQDMEEERIARANSQRRRYPDDTLPPRRNRPPSTILSESDISGATPAVSRPDMYPPRSATNLTQTEAAGPSVISAPPPVEHHGVLSDSGSEAYISAGGGTHRRHHNRGTGASDLVSRRDPSQRRGSHDDSVASPPVSVKVKMHNDGRHVTLRRLNEEEAAAEREARKKDRNRRNRDGSMSSLSNLDNERWRRTAAMEAAQANEMAQPPAPIPMPEPVIPPPAGPSVGAHDTLPPPPPIPGAGGSVLSSPPGTHTYGTETDLSNYDSNRRRRRAERAQAKQARMGGSRVEFS</sequence>
<dbReference type="EMBL" id="WVTA01000001">
    <property type="protein sequence ID" value="KAK3216954.1"/>
    <property type="molecule type" value="Genomic_DNA"/>
</dbReference>
<feature type="region of interest" description="Disordered" evidence="7">
    <location>
        <begin position="685"/>
        <end position="719"/>
    </location>
</feature>
<keyword evidence="3 8" id="KW-0812">Transmembrane</keyword>
<evidence type="ECO:0000259" key="9">
    <source>
        <dbReference type="PROSITE" id="PS50939"/>
    </source>
</evidence>
<feature type="transmembrane region" description="Helical" evidence="8">
    <location>
        <begin position="554"/>
        <end position="573"/>
    </location>
</feature>
<feature type="compositionally biased region" description="Low complexity" evidence="7">
    <location>
        <begin position="228"/>
        <end position="237"/>
    </location>
</feature>
<feature type="region of interest" description="Disordered" evidence="7">
    <location>
        <begin position="873"/>
        <end position="1178"/>
    </location>
</feature>
<feature type="region of interest" description="Disordered" evidence="7">
    <location>
        <begin position="760"/>
        <end position="853"/>
    </location>
</feature>
<gene>
    <name evidence="10" type="ORF">GRF29_1g1492085</name>
</gene>
<dbReference type="Gene3D" id="1.20.120.1770">
    <property type="match status" value="1"/>
</dbReference>
<comment type="subcellular location">
    <subcellularLocation>
        <location evidence="1">Membrane</location>
    </subcellularLocation>
</comment>
<evidence type="ECO:0000256" key="5">
    <source>
        <dbReference type="ARBA" id="ARBA00022989"/>
    </source>
</evidence>
<feature type="compositionally biased region" description="Basic and acidic residues" evidence="7">
    <location>
        <begin position="784"/>
        <end position="808"/>
    </location>
</feature>
<reference evidence="10 11" key="1">
    <citation type="submission" date="2021-02" db="EMBL/GenBank/DDBJ databases">
        <title>Genome assembly of Pseudopithomyces chartarum.</title>
        <authorList>
            <person name="Jauregui R."/>
            <person name="Singh J."/>
            <person name="Voisey C."/>
        </authorList>
    </citation>
    <scope>NUCLEOTIDE SEQUENCE [LARGE SCALE GENOMIC DNA]</scope>
    <source>
        <strain evidence="10 11">AGR01</strain>
    </source>
</reference>
<feature type="compositionally biased region" description="Basic and acidic residues" evidence="7">
    <location>
        <begin position="122"/>
        <end position="191"/>
    </location>
</feature>
<feature type="compositionally biased region" description="Polar residues" evidence="7">
    <location>
        <begin position="827"/>
        <end position="840"/>
    </location>
</feature>
<feature type="compositionally biased region" description="Polar residues" evidence="7">
    <location>
        <begin position="94"/>
        <end position="103"/>
    </location>
</feature>
<feature type="compositionally biased region" description="Basic and acidic residues" evidence="7">
    <location>
        <begin position="1002"/>
        <end position="1017"/>
    </location>
</feature>
<proteinExistence type="predicted"/>
<keyword evidence="6 8" id="KW-0472">Membrane</keyword>
<keyword evidence="11" id="KW-1185">Reference proteome</keyword>
<dbReference type="GO" id="GO:0016020">
    <property type="term" value="C:membrane"/>
    <property type="evidence" value="ECO:0007669"/>
    <property type="project" value="UniProtKB-SubCell"/>
</dbReference>
<dbReference type="CDD" id="cd08760">
    <property type="entry name" value="Cyt_b561_FRRS1_like"/>
    <property type="match status" value="1"/>
</dbReference>
<dbReference type="PROSITE" id="PS50939">
    <property type="entry name" value="CYTOCHROME_B561"/>
    <property type="match status" value="1"/>
</dbReference>
<evidence type="ECO:0000256" key="8">
    <source>
        <dbReference type="SAM" id="Phobius"/>
    </source>
</evidence>
<evidence type="ECO:0000256" key="6">
    <source>
        <dbReference type="ARBA" id="ARBA00023136"/>
    </source>
</evidence>
<feature type="compositionally biased region" description="Low complexity" evidence="7">
    <location>
        <begin position="1082"/>
        <end position="1093"/>
    </location>
</feature>
<feature type="transmembrane region" description="Helical" evidence="8">
    <location>
        <begin position="668"/>
        <end position="685"/>
    </location>
</feature>
<feature type="domain" description="Cytochrome b561" evidence="9">
    <location>
        <begin position="451"/>
        <end position="649"/>
    </location>
</feature>
<evidence type="ECO:0000256" key="4">
    <source>
        <dbReference type="ARBA" id="ARBA00022982"/>
    </source>
</evidence>
<comment type="caution">
    <text evidence="10">The sequence shown here is derived from an EMBL/GenBank/DDBJ whole genome shotgun (WGS) entry which is preliminary data.</text>
</comment>
<name>A0AAN6RN42_9PLEO</name>
<evidence type="ECO:0000256" key="2">
    <source>
        <dbReference type="ARBA" id="ARBA00022448"/>
    </source>
</evidence>
<evidence type="ECO:0000313" key="10">
    <source>
        <dbReference type="EMBL" id="KAK3216954.1"/>
    </source>
</evidence>
<feature type="transmembrane region" description="Helical" evidence="8">
    <location>
        <begin position="594"/>
        <end position="615"/>
    </location>
</feature>
<dbReference type="SMART" id="SM00665">
    <property type="entry name" value="B561"/>
    <property type="match status" value="1"/>
</dbReference>
<dbReference type="PANTHER" id="PTHR40132:SF1">
    <property type="entry name" value="PRE-MRNA-SPLICING FACTOR 38B"/>
    <property type="match status" value="1"/>
</dbReference>
<dbReference type="InterPro" id="IPR006593">
    <property type="entry name" value="Cyt_b561/ferric_Rdtase_TM"/>
</dbReference>
<feature type="region of interest" description="Disordered" evidence="7">
    <location>
        <begin position="350"/>
        <end position="370"/>
    </location>
</feature>
<feature type="transmembrane region" description="Helical" evidence="8">
    <location>
        <begin position="484"/>
        <end position="509"/>
    </location>
</feature>
<evidence type="ECO:0000256" key="7">
    <source>
        <dbReference type="SAM" id="MobiDB-lite"/>
    </source>
</evidence>
<feature type="compositionally biased region" description="Basic residues" evidence="7">
    <location>
        <begin position="685"/>
        <end position="698"/>
    </location>
</feature>
<evidence type="ECO:0000256" key="3">
    <source>
        <dbReference type="ARBA" id="ARBA00022692"/>
    </source>
</evidence>
<organism evidence="10 11">
    <name type="scientific">Pseudopithomyces chartarum</name>
    <dbReference type="NCBI Taxonomy" id="1892770"/>
    <lineage>
        <taxon>Eukaryota</taxon>
        <taxon>Fungi</taxon>
        <taxon>Dikarya</taxon>
        <taxon>Ascomycota</taxon>
        <taxon>Pezizomycotina</taxon>
        <taxon>Dothideomycetes</taxon>
        <taxon>Pleosporomycetidae</taxon>
        <taxon>Pleosporales</taxon>
        <taxon>Massarineae</taxon>
        <taxon>Didymosphaeriaceae</taxon>
        <taxon>Pseudopithomyces</taxon>
    </lineage>
</organism>